<dbReference type="Proteomes" id="UP001596417">
    <property type="component" value="Unassembled WGS sequence"/>
</dbReference>
<dbReference type="RefSeq" id="WP_390205071.1">
    <property type="nucleotide sequence ID" value="NZ_JBHTAX010000001.1"/>
</dbReference>
<name>A0ABD5YK32_9EURY</name>
<evidence type="ECO:0000313" key="1">
    <source>
        <dbReference type="EMBL" id="MFC7189605.1"/>
    </source>
</evidence>
<organism evidence="1 2">
    <name type="scientific">Halocatena marina</name>
    <dbReference type="NCBI Taxonomy" id="2934937"/>
    <lineage>
        <taxon>Archaea</taxon>
        <taxon>Methanobacteriati</taxon>
        <taxon>Methanobacteriota</taxon>
        <taxon>Stenosarchaea group</taxon>
        <taxon>Halobacteria</taxon>
        <taxon>Halobacteriales</taxon>
        <taxon>Natronomonadaceae</taxon>
        <taxon>Halocatena</taxon>
    </lineage>
</organism>
<reference evidence="1 2" key="1">
    <citation type="journal article" date="2019" name="Int. J. Syst. Evol. Microbiol.">
        <title>The Global Catalogue of Microorganisms (GCM) 10K type strain sequencing project: providing services to taxonomists for standard genome sequencing and annotation.</title>
        <authorList>
            <consortium name="The Broad Institute Genomics Platform"/>
            <consortium name="The Broad Institute Genome Sequencing Center for Infectious Disease"/>
            <person name="Wu L."/>
            <person name="Ma J."/>
        </authorList>
    </citation>
    <scope>NUCLEOTIDE SEQUENCE [LARGE SCALE GENOMIC DNA]</scope>
    <source>
        <strain evidence="1 2">RDMS1</strain>
    </source>
</reference>
<evidence type="ECO:0000313" key="2">
    <source>
        <dbReference type="Proteomes" id="UP001596417"/>
    </source>
</evidence>
<keyword evidence="2" id="KW-1185">Reference proteome</keyword>
<gene>
    <name evidence="1" type="ORF">ACFQL7_06870</name>
</gene>
<dbReference type="AlphaFoldDB" id="A0ABD5YK32"/>
<protein>
    <submittedName>
        <fullName evidence="1">ElyC/SanA/YdcF family protein</fullName>
    </submittedName>
</protein>
<proteinExistence type="predicted"/>
<sequence length="111" mass="12814">MDDNAQDTKGNGYFTRRIVDSIDGTIETLYLVSSCVHANRAKYIFRQCFGDEHRIDTSHCIETDDSANSAEKIARLRQSDREFFEQITPGDVDAVQRRLAESHDYYSWLSE</sequence>
<comment type="caution">
    <text evidence="1">The sequence shown here is derived from an EMBL/GenBank/DDBJ whole genome shotgun (WGS) entry which is preliminary data.</text>
</comment>
<dbReference type="EMBL" id="JBHTAX010000001">
    <property type="protein sequence ID" value="MFC7189605.1"/>
    <property type="molecule type" value="Genomic_DNA"/>
</dbReference>
<accession>A0ABD5YK32</accession>